<evidence type="ECO:0000256" key="10">
    <source>
        <dbReference type="SAM" id="Phobius"/>
    </source>
</evidence>
<dbReference type="SUPFAM" id="SSF55874">
    <property type="entry name" value="ATPase domain of HSP90 chaperone/DNA topoisomerase II/histidine kinase"/>
    <property type="match status" value="1"/>
</dbReference>
<dbReference type="Pfam" id="PF00672">
    <property type="entry name" value="HAMP"/>
    <property type="match status" value="1"/>
</dbReference>
<gene>
    <name evidence="12" type="ORF">F1B92_02130</name>
</gene>
<dbReference type="InterPro" id="IPR003661">
    <property type="entry name" value="HisK_dim/P_dom"/>
</dbReference>
<dbReference type="NCBIfam" id="NF038389">
    <property type="entry name" value="ArsS_fam_HK"/>
    <property type="match status" value="1"/>
</dbReference>
<dbReference type="CDD" id="cd00082">
    <property type="entry name" value="HisKA"/>
    <property type="match status" value="1"/>
</dbReference>
<sequence>MKNLSIFYTITFIFILSTTSTALAFLWLMNYDKQNYSNELNTKYSIISSATLFKMAGLITQKEYENRIKDFNIKILDDEDKKDDVIKNGEILEEIEIDIGSSAIILYKKNHFLKINQNKDVLVIQDGDYQQYRYDIIKVIFAIVFLINIISYIFIIRKIKPLRKLKRQIDKFASGNLNILNTSTGKDEISVVAQAFYDAVMQIKKLNESRQLFLRNIMHELKTPITKGRIVVEMIEDSKNKTRLIGVFTKLEELINEFSTLERATSGIMIDEVSQCFLQDLIGEATNLAMCGSDLVENNSKNIQIYVQKKLFVIAIKNLIDNGVKYSTDQKIKIYLENNNLEFHTTGKKLQKDFSYYIEPFTKGKNAFESFGLGLYIVDNIIKSHSMKFCYRYEDGVNIFSFDGIDKILVKTNNDLNLNIIDKVL</sequence>
<dbReference type="InterPro" id="IPR003660">
    <property type="entry name" value="HAMP_dom"/>
</dbReference>
<evidence type="ECO:0000256" key="6">
    <source>
        <dbReference type="ARBA" id="ARBA00022692"/>
    </source>
</evidence>
<keyword evidence="5" id="KW-0808">Transferase</keyword>
<evidence type="ECO:0000256" key="7">
    <source>
        <dbReference type="ARBA" id="ARBA00022777"/>
    </source>
</evidence>
<dbReference type="InterPro" id="IPR047994">
    <property type="entry name" value="ArsS-like"/>
</dbReference>
<evidence type="ECO:0000313" key="13">
    <source>
        <dbReference type="Proteomes" id="UP000476338"/>
    </source>
</evidence>
<evidence type="ECO:0000256" key="5">
    <source>
        <dbReference type="ARBA" id="ARBA00022679"/>
    </source>
</evidence>
<name>A0A6L5WJS8_9BACT</name>
<dbReference type="InterPro" id="IPR036097">
    <property type="entry name" value="HisK_dim/P_sf"/>
</dbReference>
<feature type="domain" description="HAMP" evidence="11">
    <location>
        <begin position="156"/>
        <end position="208"/>
    </location>
</feature>
<dbReference type="AlphaFoldDB" id="A0A6L5WJS8"/>
<evidence type="ECO:0000256" key="8">
    <source>
        <dbReference type="ARBA" id="ARBA00022989"/>
    </source>
</evidence>
<protein>
    <recommendedName>
        <fullName evidence="3">histidine kinase</fullName>
        <ecNumber evidence="3">2.7.13.3</ecNumber>
    </recommendedName>
</protein>
<accession>A0A6L5WJS8</accession>
<dbReference type="SUPFAM" id="SSF47384">
    <property type="entry name" value="Homodimeric domain of signal transducing histidine kinase"/>
    <property type="match status" value="1"/>
</dbReference>
<evidence type="ECO:0000259" key="11">
    <source>
        <dbReference type="PROSITE" id="PS50885"/>
    </source>
</evidence>
<keyword evidence="4" id="KW-0597">Phosphoprotein</keyword>
<feature type="transmembrane region" description="Helical" evidence="10">
    <location>
        <begin position="136"/>
        <end position="156"/>
    </location>
</feature>
<keyword evidence="6 10" id="KW-0812">Transmembrane</keyword>
<keyword evidence="8 10" id="KW-1133">Transmembrane helix</keyword>
<organism evidence="12 13">
    <name type="scientific">Campylobacter portucalensis</name>
    <dbReference type="NCBI Taxonomy" id="2608384"/>
    <lineage>
        <taxon>Bacteria</taxon>
        <taxon>Pseudomonadati</taxon>
        <taxon>Campylobacterota</taxon>
        <taxon>Epsilonproteobacteria</taxon>
        <taxon>Campylobacterales</taxon>
        <taxon>Campylobacteraceae</taxon>
        <taxon>Campylobacter</taxon>
    </lineage>
</organism>
<evidence type="ECO:0000313" key="12">
    <source>
        <dbReference type="EMBL" id="MSN96001.1"/>
    </source>
</evidence>
<dbReference type="RefSeq" id="WP_154570272.1">
    <property type="nucleotide sequence ID" value="NZ_VWSJ01000005.1"/>
</dbReference>
<dbReference type="SUPFAM" id="SSF158472">
    <property type="entry name" value="HAMP domain-like"/>
    <property type="match status" value="1"/>
</dbReference>
<comment type="catalytic activity">
    <reaction evidence="1">
        <text>ATP + protein L-histidine = ADP + protein N-phospho-L-histidine.</text>
        <dbReference type="EC" id="2.7.13.3"/>
    </reaction>
</comment>
<dbReference type="InterPro" id="IPR003594">
    <property type="entry name" value="HATPase_dom"/>
</dbReference>
<dbReference type="EMBL" id="VWSJ01000005">
    <property type="protein sequence ID" value="MSN96001.1"/>
    <property type="molecule type" value="Genomic_DNA"/>
</dbReference>
<proteinExistence type="predicted"/>
<dbReference type="Gene3D" id="3.30.565.10">
    <property type="entry name" value="Histidine kinase-like ATPase, C-terminal domain"/>
    <property type="match status" value="1"/>
</dbReference>
<dbReference type="PROSITE" id="PS50885">
    <property type="entry name" value="HAMP"/>
    <property type="match status" value="1"/>
</dbReference>
<evidence type="ECO:0000256" key="1">
    <source>
        <dbReference type="ARBA" id="ARBA00000085"/>
    </source>
</evidence>
<dbReference type="InterPro" id="IPR036890">
    <property type="entry name" value="HATPase_C_sf"/>
</dbReference>
<evidence type="ECO:0000256" key="2">
    <source>
        <dbReference type="ARBA" id="ARBA00004141"/>
    </source>
</evidence>
<comment type="subcellular location">
    <subcellularLocation>
        <location evidence="2">Membrane</location>
        <topology evidence="2">Multi-pass membrane protein</topology>
    </subcellularLocation>
</comment>
<dbReference type="Pfam" id="PF02518">
    <property type="entry name" value="HATPase_c"/>
    <property type="match status" value="1"/>
</dbReference>
<dbReference type="GO" id="GO:0000155">
    <property type="term" value="F:phosphorelay sensor kinase activity"/>
    <property type="evidence" value="ECO:0007669"/>
    <property type="project" value="InterPro"/>
</dbReference>
<keyword evidence="13" id="KW-1185">Reference proteome</keyword>
<feature type="transmembrane region" description="Helical" evidence="10">
    <location>
        <begin position="7"/>
        <end position="29"/>
    </location>
</feature>
<reference evidence="12 13" key="1">
    <citation type="submission" date="2019-09" db="EMBL/GenBank/DDBJ databases">
        <authorList>
            <person name="Silva M."/>
            <person name="Pereira G."/>
            <person name="Lopes-Da-Costa L."/>
            <person name="Silva E."/>
        </authorList>
    </citation>
    <scope>NUCLEOTIDE SEQUENCE [LARGE SCALE GENOMIC DNA]</scope>
    <source>
        <strain evidence="12 13">FMV-PI01</strain>
    </source>
</reference>
<keyword evidence="9 10" id="KW-0472">Membrane</keyword>
<evidence type="ECO:0000256" key="9">
    <source>
        <dbReference type="ARBA" id="ARBA00023136"/>
    </source>
</evidence>
<dbReference type="EC" id="2.7.13.3" evidence="3"/>
<dbReference type="PANTHER" id="PTHR45528:SF12">
    <property type="entry name" value="SENSOR HISTIDINE KINASE ARSS"/>
    <property type="match status" value="1"/>
</dbReference>
<dbReference type="CDD" id="cd06225">
    <property type="entry name" value="HAMP"/>
    <property type="match status" value="1"/>
</dbReference>
<dbReference type="SMART" id="SM00388">
    <property type="entry name" value="HisKA"/>
    <property type="match status" value="1"/>
</dbReference>
<dbReference type="Gene3D" id="6.10.340.10">
    <property type="match status" value="1"/>
</dbReference>
<dbReference type="Proteomes" id="UP000476338">
    <property type="component" value="Unassembled WGS sequence"/>
</dbReference>
<evidence type="ECO:0000256" key="3">
    <source>
        <dbReference type="ARBA" id="ARBA00012438"/>
    </source>
</evidence>
<evidence type="ECO:0000256" key="4">
    <source>
        <dbReference type="ARBA" id="ARBA00022553"/>
    </source>
</evidence>
<keyword evidence="7 12" id="KW-0418">Kinase</keyword>
<dbReference type="PANTHER" id="PTHR45528">
    <property type="entry name" value="SENSOR HISTIDINE KINASE CPXA"/>
    <property type="match status" value="1"/>
</dbReference>
<dbReference type="Gene3D" id="1.10.287.130">
    <property type="match status" value="1"/>
</dbReference>
<comment type="caution">
    <text evidence="12">The sequence shown here is derived from an EMBL/GenBank/DDBJ whole genome shotgun (WGS) entry which is preliminary data.</text>
</comment>
<dbReference type="GO" id="GO:0016020">
    <property type="term" value="C:membrane"/>
    <property type="evidence" value="ECO:0007669"/>
    <property type="project" value="UniProtKB-SubCell"/>
</dbReference>
<dbReference type="InterPro" id="IPR050398">
    <property type="entry name" value="HssS/ArlS-like"/>
</dbReference>
<reference evidence="12 13" key="2">
    <citation type="submission" date="2020-03" db="EMBL/GenBank/DDBJ databases">
        <title>Campylobacter portucalensis sp. nov., a new species of Campylobacter isolated from the reproductive tract of bulls.</title>
        <authorList>
            <person name="Silva M.F."/>
            <person name="Pereira G."/>
            <person name="Carneiro C."/>
            <person name="Hemphill A."/>
            <person name="Mateus L."/>
            <person name="Lopes-Da-Costa L."/>
            <person name="Silva E."/>
        </authorList>
    </citation>
    <scope>NUCLEOTIDE SEQUENCE [LARGE SCALE GENOMIC DNA]</scope>
    <source>
        <strain evidence="12 13">FMV-PI01</strain>
    </source>
</reference>